<evidence type="ECO:0000259" key="5">
    <source>
        <dbReference type="PROSITE" id="PS50045"/>
    </source>
</evidence>
<evidence type="ECO:0000256" key="3">
    <source>
        <dbReference type="ARBA" id="ARBA00023015"/>
    </source>
</evidence>
<dbReference type="Gene3D" id="1.10.10.60">
    <property type="entry name" value="Homeodomain-like"/>
    <property type="match status" value="1"/>
</dbReference>
<dbReference type="PANTHER" id="PTHR32071">
    <property type="entry name" value="TRANSCRIPTIONAL REGULATORY PROTEIN"/>
    <property type="match status" value="1"/>
</dbReference>
<evidence type="ECO:0000256" key="2">
    <source>
        <dbReference type="ARBA" id="ARBA00022840"/>
    </source>
</evidence>
<dbReference type="GO" id="GO:0000156">
    <property type="term" value="F:phosphorelay response regulator activity"/>
    <property type="evidence" value="ECO:0007669"/>
    <property type="project" value="InterPro"/>
</dbReference>
<dbReference type="InterPro" id="IPR002078">
    <property type="entry name" value="Sigma_54_int"/>
</dbReference>
<dbReference type="Pfam" id="PF00158">
    <property type="entry name" value="Sigma54_activat"/>
    <property type="match status" value="1"/>
</dbReference>
<dbReference type="InterPro" id="IPR025662">
    <property type="entry name" value="Sigma_54_int_dom_ATP-bd_1"/>
</dbReference>
<dbReference type="GO" id="GO:0006355">
    <property type="term" value="P:regulation of DNA-templated transcription"/>
    <property type="evidence" value="ECO:0007669"/>
    <property type="project" value="InterPro"/>
</dbReference>
<evidence type="ECO:0000256" key="4">
    <source>
        <dbReference type="ARBA" id="ARBA00023163"/>
    </source>
</evidence>
<dbReference type="FunFam" id="3.40.50.300:FF:000006">
    <property type="entry name" value="DNA-binding transcriptional regulator NtrC"/>
    <property type="match status" value="1"/>
</dbReference>
<dbReference type="GO" id="GO:0043565">
    <property type="term" value="F:sequence-specific DNA binding"/>
    <property type="evidence" value="ECO:0007669"/>
    <property type="project" value="InterPro"/>
</dbReference>
<dbReference type="Pfam" id="PF06506">
    <property type="entry name" value="PrpR_N"/>
    <property type="match status" value="1"/>
</dbReference>
<dbReference type="EMBL" id="FQUH01000011">
    <property type="protein sequence ID" value="SHF49783.1"/>
    <property type="molecule type" value="Genomic_DNA"/>
</dbReference>
<protein>
    <submittedName>
        <fullName evidence="6">Transcriptional regulator containing PAS, AAA-type ATPase, and DNA-binding Fis domains</fullName>
    </submittedName>
</protein>
<organism evidence="6 7">
    <name type="scientific">Vibrio gazogenes DSM 21264 = NBRC 103151</name>
    <dbReference type="NCBI Taxonomy" id="1123492"/>
    <lineage>
        <taxon>Bacteria</taxon>
        <taxon>Pseudomonadati</taxon>
        <taxon>Pseudomonadota</taxon>
        <taxon>Gammaproteobacteria</taxon>
        <taxon>Vibrionales</taxon>
        <taxon>Vibrionaceae</taxon>
        <taxon>Vibrio</taxon>
    </lineage>
</organism>
<dbReference type="SUPFAM" id="SSF46689">
    <property type="entry name" value="Homeodomain-like"/>
    <property type="match status" value="1"/>
</dbReference>
<gene>
    <name evidence="6" type="ORF">SAMN02745781_02432</name>
</gene>
<dbReference type="SMART" id="SM00382">
    <property type="entry name" value="AAA"/>
    <property type="match status" value="1"/>
</dbReference>
<dbReference type="PROSITE" id="PS00675">
    <property type="entry name" value="SIGMA54_INTERACT_1"/>
    <property type="match status" value="1"/>
</dbReference>
<keyword evidence="1" id="KW-0547">Nucleotide-binding</keyword>
<dbReference type="InterPro" id="IPR002197">
    <property type="entry name" value="HTH_Fis"/>
</dbReference>
<keyword evidence="6" id="KW-0238">DNA-binding</keyword>
<sequence>MKFNDIAIFSVSRIISERISTLLVEKDIDIQIYELEHYDVIDKAQELVNSGTKVIISRGGTAAVLRRCVNIPIVEIPHDFYGIYKTIEEAKRFGDKIVAIGFPQYCNMLKHYQSITHESFKICQVYNHKEIEDIMATIKNDGCHVVIGGLTVNQFAEKYDINVVMGDTDNLSIEVALNQAVNLIKYINQEKLKYNILDNSINLSSDSIISFDGSGIIINVNYQARKNFDCDVGDNIFRFKVFKTLHEYIISENNVKSHIVEYNNKNFDLSLSHIHSKENFFSILRIGVVKNSISMTRQNSHFPTRYSFVDILGSSEKIKECIFNAKKFAKTDFPVYIEGETGTGKELFAQSIHKDSLRSNKPFIALNCSAIPETLLESELFGYEEGVFTGAKKGGKVGIFELVDGGTIFLDEVSEISSLVQLKLLRVLQERAFSRVGGNALISTDFRLITASNKPLKEMVINDKFRRDFFYRLNILKLPVPNLHARENDVILLANQFVTLNGRELKFSDEAAQFMLNYEWPGNIRELQSLVYRLIVLCESDDVNLNDLIECGEYLDHGSFNHGLLESNELEIIKKVLSETHGDKVQAAKKLGISVTTLWRRMKKFKIHT</sequence>
<dbReference type="InterPro" id="IPR058031">
    <property type="entry name" value="AAA_lid_NorR"/>
</dbReference>
<dbReference type="AlphaFoldDB" id="A0A1M5C4T0"/>
<dbReference type="InterPro" id="IPR003593">
    <property type="entry name" value="AAA+_ATPase"/>
</dbReference>
<evidence type="ECO:0000313" key="7">
    <source>
        <dbReference type="Proteomes" id="UP000184159"/>
    </source>
</evidence>
<dbReference type="Gene3D" id="3.40.50.2300">
    <property type="match status" value="1"/>
</dbReference>
<dbReference type="CDD" id="cd00009">
    <property type="entry name" value="AAA"/>
    <property type="match status" value="1"/>
</dbReference>
<dbReference type="SUPFAM" id="SSF52540">
    <property type="entry name" value="P-loop containing nucleoside triphosphate hydrolases"/>
    <property type="match status" value="1"/>
</dbReference>
<keyword evidence="7" id="KW-1185">Reference proteome</keyword>
<dbReference type="PRINTS" id="PR01590">
    <property type="entry name" value="HTHFIS"/>
</dbReference>
<evidence type="ECO:0000256" key="1">
    <source>
        <dbReference type="ARBA" id="ARBA00022741"/>
    </source>
</evidence>
<name>A0A1M5C4T0_VIBGA</name>
<dbReference type="Pfam" id="PF02954">
    <property type="entry name" value="HTH_8"/>
    <property type="match status" value="1"/>
</dbReference>
<accession>A0A1M5C4T0</accession>
<dbReference type="GO" id="GO:0005524">
    <property type="term" value="F:ATP binding"/>
    <property type="evidence" value="ECO:0007669"/>
    <property type="project" value="UniProtKB-KW"/>
</dbReference>
<proteinExistence type="predicted"/>
<dbReference type="Proteomes" id="UP000184159">
    <property type="component" value="Unassembled WGS sequence"/>
</dbReference>
<dbReference type="InterPro" id="IPR027417">
    <property type="entry name" value="P-loop_NTPase"/>
</dbReference>
<dbReference type="SUPFAM" id="SSF159800">
    <property type="entry name" value="PrpR receptor domain-like"/>
    <property type="match status" value="1"/>
</dbReference>
<dbReference type="Pfam" id="PF25601">
    <property type="entry name" value="AAA_lid_14"/>
    <property type="match status" value="1"/>
</dbReference>
<feature type="domain" description="Sigma-54 factor interaction" evidence="5">
    <location>
        <begin position="311"/>
        <end position="536"/>
    </location>
</feature>
<reference evidence="7" key="1">
    <citation type="submission" date="2016-11" db="EMBL/GenBank/DDBJ databases">
        <authorList>
            <person name="Varghese N."/>
            <person name="Submissions S."/>
        </authorList>
    </citation>
    <scope>NUCLEOTIDE SEQUENCE [LARGE SCALE GENOMIC DNA]</scope>
    <source>
        <strain evidence="7">DSM 21264</strain>
    </source>
</reference>
<dbReference type="PROSITE" id="PS50045">
    <property type="entry name" value="SIGMA54_INTERACT_4"/>
    <property type="match status" value="1"/>
</dbReference>
<dbReference type="RefSeq" id="WP_072959695.1">
    <property type="nucleotide sequence ID" value="NZ_FQUH01000011.1"/>
</dbReference>
<keyword evidence="4" id="KW-0804">Transcription</keyword>
<dbReference type="PANTHER" id="PTHR32071:SF57">
    <property type="entry name" value="C4-DICARBOXYLATE TRANSPORT TRANSCRIPTIONAL REGULATORY PROTEIN DCTD"/>
    <property type="match status" value="1"/>
</dbReference>
<dbReference type="InterPro" id="IPR009057">
    <property type="entry name" value="Homeodomain-like_sf"/>
</dbReference>
<dbReference type="Gene3D" id="3.40.50.300">
    <property type="entry name" value="P-loop containing nucleotide triphosphate hydrolases"/>
    <property type="match status" value="1"/>
</dbReference>
<keyword evidence="2" id="KW-0067">ATP-binding</keyword>
<evidence type="ECO:0000313" key="6">
    <source>
        <dbReference type="EMBL" id="SHF49783.1"/>
    </source>
</evidence>
<dbReference type="Gene3D" id="3.40.50.10660">
    <property type="entry name" value="PrpR receptor domain-like"/>
    <property type="match status" value="1"/>
</dbReference>
<dbReference type="Gene3D" id="1.10.8.60">
    <property type="match status" value="1"/>
</dbReference>
<keyword evidence="3" id="KW-0805">Transcription regulation</keyword>
<dbReference type="InterPro" id="IPR010524">
    <property type="entry name" value="Sig_transdc_resp-reg_PrpR_N"/>
</dbReference>